<feature type="domain" description="AMP-dependent synthetase/ligase" evidence="1">
    <location>
        <begin position="8"/>
        <end position="359"/>
    </location>
</feature>
<dbReference type="Pfam" id="PF13193">
    <property type="entry name" value="AMP-binding_C"/>
    <property type="match status" value="1"/>
</dbReference>
<dbReference type="Pfam" id="PF00501">
    <property type="entry name" value="AMP-binding"/>
    <property type="match status" value="1"/>
</dbReference>
<dbReference type="PANTHER" id="PTHR24096:SF323">
    <property type="entry name" value="BLR3536 PROTEIN"/>
    <property type="match status" value="1"/>
</dbReference>
<evidence type="ECO:0000313" key="3">
    <source>
        <dbReference type="EMBL" id="AEG47865.1"/>
    </source>
</evidence>
<accession>F6EUH1</accession>
<reference evidence="3 4" key="1">
    <citation type="submission" date="2011-05" db="EMBL/GenBank/DDBJ databases">
        <title>Complete sequence of chromosome 1 of Sphingobium chlorophenolicum L-1.</title>
        <authorList>
            <consortium name="US DOE Joint Genome Institute"/>
            <person name="Lucas S."/>
            <person name="Han J."/>
            <person name="Lapidus A."/>
            <person name="Cheng J.-F."/>
            <person name="Goodwin L."/>
            <person name="Pitluck S."/>
            <person name="Peters L."/>
            <person name="Daligault H."/>
            <person name="Han C."/>
            <person name="Tapia R."/>
            <person name="Land M."/>
            <person name="Hauser L."/>
            <person name="Kyrpides N."/>
            <person name="Ivanova N."/>
            <person name="Pagani I."/>
            <person name="Turner P."/>
            <person name="Copley S."/>
            <person name="Woyke T."/>
        </authorList>
    </citation>
    <scope>NUCLEOTIDE SEQUENCE [LARGE SCALE GENOMIC DNA]</scope>
    <source>
        <strain evidence="3 4">L-1</strain>
    </source>
</reference>
<dbReference type="KEGG" id="sch:Sphch_0164"/>
<dbReference type="Proteomes" id="UP000007150">
    <property type="component" value="Chromosome 1"/>
</dbReference>
<dbReference type="InterPro" id="IPR042099">
    <property type="entry name" value="ANL_N_sf"/>
</dbReference>
<dbReference type="PROSITE" id="PS00455">
    <property type="entry name" value="AMP_BINDING"/>
    <property type="match status" value="1"/>
</dbReference>
<dbReference type="Gene3D" id="3.40.50.12780">
    <property type="entry name" value="N-terminal domain of ligase-like"/>
    <property type="match status" value="1"/>
</dbReference>
<name>F6EUH1_SPHCR</name>
<dbReference type="EMBL" id="CP002798">
    <property type="protein sequence ID" value="AEG47865.1"/>
    <property type="molecule type" value="Genomic_DNA"/>
</dbReference>
<dbReference type="STRING" id="690566.Sphch_0164"/>
<feature type="domain" description="AMP-binding enzyme C-terminal" evidence="2">
    <location>
        <begin position="416"/>
        <end position="494"/>
    </location>
</feature>
<dbReference type="AlphaFoldDB" id="F6EUH1"/>
<evidence type="ECO:0000259" key="1">
    <source>
        <dbReference type="Pfam" id="PF00501"/>
    </source>
</evidence>
<dbReference type="RefSeq" id="WP_013846138.1">
    <property type="nucleotide sequence ID" value="NC_015593.1"/>
</dbReference>
<keyword evidence="3" id="KW-0436">Ligase</keyword>
<proteinExistence type="predicted"/>
<keyword evidence="4" id="KW-1185">Reference proteome</keyword>
<organism evidence="3 4">
    <name type="scientific">Sphingobium chlorophenolicum L-1</name>
    <dbReference type="NCBI Taxonomy" id="690566"/>
    <lineage>
        <taxon>Bacteria</taxon>
        <taxon>Pseudomonadati</taxon>
        <taxon>Pseudomonadota</taxon>
        <taxon>Alphaproteobacteria</taxon>
        <taxon>Sphingomonadales</taxon>
        <taxon>Sphingomonadaceae</taxon>
        <taxon>Sphingobium</taxon>
    </lineage>
</organism>
<evidence type="ECO:0000313" key="4">
    <source>
        <dbReference type="Proteomes" id="UP000007150"/>
    </source>
</evidence>
<dbReference type="SUPFAM" id="SSF56801">
    <property type="entry name" value="Acetyl-CoA synthetase-like"/>
    <property type="match status" value="1"/>
</dbReference>
<dbReference type="EC" id="6.2.1.26" evidence="3"/>
<dbReference type="InterPro" id="IPR020845">
    <property type="entry name" value="AMP-binding_CS"/>
</dbReference>
<sequence>MSHPFIFARTTPQKPAVIMAESGRSLSFAELEDRANRTAHLLRSLGIQRGDCVAAMLENGIDMFDIACAAERIGVYFTAVSSKLTAAEGEYIVRDSGSKAFFTSPQVGAVADELAGLLAGAPLFMTAPASGPYRDWDKAASEFPPSPVPDESAGGLMLYSSGTTGRPKGIKRPLPETGILTMPFFEPLFTRIYGASQDSVYLCPAPLYHAAPLNWALLALRVGCTVVVMEKFDEEAVLKAIEQYKVTIAQFVPTHFIRMLKLPEENRAKYDVSSLKTVFHAAAPCPVPIKQAMIDWLGPIVHEYYSGTEGNGITIISPEEWLKKKGSVGRAMNCTLFACDENGEPLPVGETGQIFFAGGNEFEYHNDREKTLDSRNTRGWTSLGDVGYVDEDGYLFLTDRKSFMIISGGVNIYPQEIENLLVTHPKIADVAVIGAPDPDMGEKVVAVVQPADMSQVGPELAEDIRLFCREHLSGVKVPRQVDFVEELPRHPTGKLYKRLVRDQYWSKTLA</sequence>
<dbReference type="InterPro" id="IPR000873">
    <property type="entry name" value="AMP-dep_synth/lig_dom"/>
</dbReference>
<dbReference type="InterPro" id="IPR045851">
    <property type="entry name" value="AMP-bd_C_sf"/>
</dbReference>
<dbReference type="InterPro" id="IPR025110">
    <property type="entry name" value="AMP-bd_C"/>
</dbReference>
<dbReference type="GO" id="GO:0008756">
    <property type="term" value="F:o-succinylbenzoate-CoA ligase activity"/>
    <property type="evidence" value="ECO:0007669"/>
    <property type="project" value="UniProtKB-EC"/>
</dbReference>
<evidence type="ECO:0000259" key="2">
    <source>
        <dbReference type="Pfam" id="PF13193"/>
    </source>
</evidence>
<protein>
    <submittedName>
        <fullName evidence="3">O-succinylbenzoate--CoA ligase</fullName>
        <ecNumber evidence="3">6.2.1.26</ecNumber>
    </submittedName>
</protein>
<gene>
    <name evidence="3" type="ORF">Sphch_0164</name>
</gene>
<dbReference type="HOGENOM" id="CLU_000022_59_0_5"/>
<dbReference type="PANTHER" id="PTHR24096">
    <property type="entry name" value="LONG-CHAIN-FATTY-ACID--COA LIGASE"/>
    <property type="match status" value="1"/>
</dbReference>
<dbReference type="Gene3D" id="3.30.300.30">
    <property type="match status" value="1"/>
</dbReference>